<accession>A0A6C0E0M3</accession>
<dbReference type="AlphaFoldDB" id="A0A6C0E0M3"/>
<comment type="subcellular location">
    <subcellularLocation>
        <location evidence="1">Membrane</location>
        <topology evidence="1">Multi-pass membrane protein</topology>
    </subcellularLocation>
</comment>
<reference evidence="6" key="1">
    <citation type="journal article" date="2020" name="Nature">
        <title>Giant virus diversity and host interactions through global metagenomics.</title>
        <authorList>
            <person name="Schulz F."/>
            <person name="Roux S."/>
            <person name="Paez-Espino D."/>
            <person name="Jungbluth S."/>
            <person name="Walsh D.A."/>
            <person name="Denef V.J."/>
            <person name="McMahon K.D."/>
            <person name="Konstantinidis K.T."/>
            <person name="Eloe-Fadrosh E.A."/>
            <person name="Kyrpides N.C."/>
            <person name="Woyke T."/>
        </authorList>
    </citation>
    <scope>NUCLEOTIDE SEQUENCE</scope>
    <source>
        <strain evidence="6">GVMAG-M-3300023179-103</strain>
    </source>
</reference>
<dbReference type="GO" id="GO:0016020">
    <property type="term" value="C:membrane"/>
    <property type="evidence" value="ECO:0007669"/>
    <property type="project" value="UniProtKB-SubCell"/>
</dbReference>
<keyword evidence="2 5" id="KW-0812">Transmembrane</keyword>
<evidence type="ECO:0000313" key="6">
    <source>
        <dbReference type="EMBL" id="QHT22161.1"/>
    </source>
</evidence>
<evidence type="ECO:0000256" key="3">
    <source>
        <dbReference type="ARBA" id="ARBA00022989"/>
    </source>
</evidence>
<evidence type="ECO:0000256" key="4">
    <source>
        <dbReference type="ARBA" id="ARBA00023136"/>
    </source>
</evidence>
<dbReference type="EMBL" id="MN739707">
    <property type="protein sequence ID" value="QHT22161.1"/>
    <property type="molecule type" value="Genomic_DNA"/>
</dbReference>
<name>A0A6C0E0M3_9ZZZZ</name>
<evidence type="ECO:0000256" key="5">
    <source>
        <dbReference type="SAM" id="Phobius"/>
    </source>
</evidence>
<evidence type="ECO:0008006" key="7">
    <source>
        <dbReference type="Google" id="ProtNLM"/>
    </source>
</evidence>
<proteinExistence type="predicted"/>
<keyword evidence="3 5" id="KW-1133">Transmembrane helix</keyword>
<dbReference type="Gene3D" id="1.20.1280.290">
    <property type="match status" value="1"/>
</dbReference>
<protein>
    <recommendedName>
        <fullName evidence="7">PQ-loop repeat-containing protein</fullName>
    </recommendedName>
</protein>
<evidence type="ECO:0000256" key="2">
    <source>
        <dbReference type="ARBA" id="ARBA00022692"/>
    </source>
</evidence>
<organism evidence="6">
    <name type="scientific">viral metagenome</name>
    <dbReference type="NCBI Taxonomy" id="1070528"/>
    <lineage>
        <taxon>unclassified sequences</taxon>
        <taxon>metagenomes</taxon>
        <taxon>organismal metagenomes</taxon>
    </lineage>
</organism>
<sequence>MDSTQIYYFGMFSSLFLAITPYPQLYLTYKAKQANDISTFCLVLQIIAFICFMTFGILSSQIFIVIPNVSLLVANLILISMKYYFMKRTIT</sequence>
<feature type="transmembrane region" description="Helical" evidence="5">
    <location>
        <begin position="64"/>
        <end position="85"/>
    </location>
</feature>
<evidence type="ECO:0000256" key="1">
    <source>
        <dbReference type="ARBA" id="ARBA00004141"/>
    </source>
</evidence>
<feature type="transmembrane region" description="Helical" evidence="5">
    <location>
        <begin position="6"/>
        <end position="25"/>
    </location>
</feature>
<feature type="transmembrane region" description="Helical" evidence="5">
    <location>
        <begin position="37"/>
        <end position="58"/>
    </location>
</feature>
<keyword evidence="4 5" id="KW-0472">Membrane</keyword>
<dbReference type="InterPro" id="IPR006603">
    <property type="entry name" value="PQ-loop_rpt"/>
</dbReference>
<dbReference type="Pfam" id="PF04193">
    <property type="entry name" value="PQ-loop"/>
    <property type="match status" value="1"/>
</dbReference>